<dbReference type="Gene3D" id="3.40.710.10">
    <property type="entry name" value="DD-peptidase/beta-lactamase superfamily"/>
    <property type="match status" value="2"/>
</dbReference>
<dbReference type="KEGG" id="rru:Rru_A0132"/>
<dbReference type="EC" id="3.4.16.4" evidence="4"/>
<evidence type="ECO:0000256" key="3">
    <source>
        <dbReference type="SAM" id="SignalP"/>
    </source>
</evidence>
<dbReference type="GO" id="GO:0000270">
    <property type="term" value="P:peptidoglycan metabolic process"/>
    <property type="evidence" value="ECO:0007669"/>
    <property type="project" value="TreeGrafter"/>
</dbReference>
<dbReference type="GO" id="GO:0009002">
    <property type="term" value="F:serine-type D-Ala-D-Ala carboxypeptidase activity"/>
    <property type="evidence" value="ECO:0007669"/>
    <property type="project" value="UniProtKB-EC"/>
</dbReference>
<evidence type="ECO:0000313" key="5">
    <source>
        <dbReference type="Proteomes" id="UP000001929"/>
    </source>
</evidence>
<keyword evidence="4" id="KW-0121">Carboxypeptidase</keyword>
<dbReference type="STRING" id="269796.Rru_A0132"/>
<dbReference type="EMBL" id="CP000230">
    <property type="protein sequence ID" value="ABC20937.1"/>
    <property type="molecule type" value="Genomic_DNA"/>
</dbReference>
<dbReference type="Pfam" id="PF02113">
    <property type="entry name" value="Peptidase_S13"/>
    <property type="match status" value="2"/>
</dbReference>
<dbReference type="PhylomeDB" id="Q2RY58"/>
<dbReference type="Proteomes" id="UP000001929">
    <property type="component" value="Chromosome"/>
</dbReference>
<organism evidence="4 5">
    <name type="scientific">Rhodospirillum rubrum (strain ATCC 11170 / ATH 1.1.1 / DSM 467 / LMG 4362 / NCIMB 8255 / S1)</name>
    <dbReference type="NCBI Taxonomy" id="269796"/>
    <lineage>
        <taxon>Bacteria</taxon>
        <taxon>Pseudomonadati</taxon>
        <taxon>Pseudomonadota</taxon>
        <taxon>Alphaproteobacteria</taxon>
        <taxon>Rhodospirillales</taxon>
        <taxon>Rhodospirillaceae</taxon>
        <taxon>Rhodospirillum</taxon>
    </lineage>
</organism>
<evidence type="ECO:0000313" key="4">
    <source>
        <dbReference type="EMBL" id="ABC20937.1"/>
    </source>
</evidence>
<keyword evidence="3" id="KW-0732">Signal</keyword>
<gene>
    <name evidence="4" type="ordered locus">Rru_A0132</name>
</gene>
<dbReference type="PANTHER" id="PTHR30023:SF0">
    <property type="entry name" value="PENICILLIN-SENSITIVE CARBOXYPEPTIDASE A"/>
    <property type="match status" value="1"/>
</dbReference>
<keyword evidence="5" id="KW-1185">Reference proteome</keyword>
<sequence length="528" mass="56624">MAFWARRGFGFGLMVFVTLLAAAIAQPAAAREATKKAAAAAGPAKTATTAELIAHYGFAPHQIGFAVRDLQTGRWLSAHNAQEPFLPASVSKVPTTVAALELLGPSYRWETRLVSTGSVVDGVLKGDLYLVGGGDPVLDGRRLSALVDSLGTAGIRAVDGRFLYDDTLIASAPEIEPSQPADLAYNPGFGALALDFNRVMLTWDPKGGPRMGEVFDVPPVDSVRFRVSGPQDPPWSTKAGALRYEDTPPPVVTAGLAPMAHPPQTPGESWVLAPTWKGSGSTWLPVKHPGAHVAQVARALAQRDGVTLPPPQPGAAPPRARVIGLSESPPLFEVATAALKHSNNLVAEMIGMTATRRITGRALAPTESAETLAALFRATLPGLDWSTFRLANHSGLTMDSRMTPEQMTAILDYAQLHAFSGLDYAGLLPTRRWGLEDDSDLPETRDGRLPVWAKTGTVYYGRGLAGYIVPRSGHLLAFSFFANDLDKRRTFDEANLHHDGRAIAAARGWLGRARALERDLVERWLATY</sequence>
<dbReference type="AlphaFoldDB" id="Q2RY58"/>
<proteinExistence type="inferred from homology"/>
<dbReference type="PATRIC" id="fig|269796.9.peg.187"/>
<dbReference type="HOGENOM" id="CLU_536242_0_0_5"/>
<dbReference type="PANTHER" id="PTHR30023">
    <property type="entry name" value="D-ALANYL-D-ALANINE CARBOXYPEPTIDASE"/>
    <property type="match status" value="1"/>
</dbReference>
<dbReference type="EnsemblBacteria" id="ABC20937">
    <property type="protein sequence ID" value="ABC20937"/>
    <property type="gene ID" value="Rru_A0132"/>
</dbReference>
<reference evidence="4 5" key="1">
    <citation type="journal article" date="2011" name="Stand. Genomic Sci.">
        <title>Complete genome sequence of Rhodospirillum rubrum type strain (S1).</title>
        <authorList>
            <person name="Munk A.C."/>
            <person name="Copeland A."/>
            <person name="Lucas S."/>
            <person name="Lapidus A."/>
            <person name="Del Rio T.G."/>
            <person name="Barry K."/>
            <person name="Detter J.C."/>
            <person name="Hammon N."/>
            <person name="Israni S."/>
            <person name="Pitluck S."/>
            <person name="Brettin T."/>
            <person name="Bruce D."/>
            <person name="Han C."/>
            <person name="Tapia R."/>
            <person name="Gilna P."/>
            <person name="Schmutz J."/>
            <person name="Larimer F."/>
            <person name="Land M."/>
            <person name="Kyrpides N.C."/>
            <person name="Mavromatis K."/>
            <person name="Richardson P."/>
            <person name="Rohde M."/>
            <person name="Goker M."/>
            <person name="Klenk H.P."/>
            <person name="Zhang Y."/>
            <person name="Roberts G.P."/>
            <person name="Reslewic S."/>
            <person name="Schwartz D.C."/>
        </authorList>
    </citation>
    <scope>NUCLEOTIDE SEQUENCE [LARGE SCALE GENOMIC DNA]</scope>
    <source>
        <strain evidence="5">ATCC 11170 / ATH 1.1.1 / DSM 467 / LMG 4362 / NCIMB 8255 / S1</strain>
    </source>
</reference>
<dbReference type="GO" id="GO:0006508">
    <property type="term" value="P:proteolysis"/>
    <property type="evidence" value="ECO:0007669"/>
    <property type="project" value="InterPro"/>
</dbReference>
<dbReference type="InterPro" id="IPR012338">
    <property type="entry name" value="Beta-lactam/transpept-like"/>
</dbReference>
<feature type="chain" id="PRO_5004214683" evidence="3">
    <location>
        <begin position="31"/>
        <end position="528"/>
    </location>
</feature>
<keyword evidence="4" id="KW-0645">Protease</keyword>
<evidence type="ECO:0000256" key="1">
    <source>
        <dbReference type="ARBA" id="ARBA00006096"/>
    </source>
</evidence>
<dbReference type="RefSeq" id="WP_011387893.1">
    <property type="nucleotide sequence ID" value="NC_007643.1"/>
</dbReference>
<keyword evidence="2 4" id="KW-0378">Hydrolase</keyword>
<feature type="signal peptide" evidence="3">
    <location>
        <begin position="1"/>
        <end position="30"/>
    </location>
</feature>
<comment type="similarity">
    <text evidence="1">Belongs to the peptidase S13 family.</text>
</comment>
<dbReference type="InterPro" id="IPR000667">
    <property type="entry name" value="Peptidase_S13"/>
</dbReference>
<dbReference type="SUPFAM" id="SSF56601">
    <property type="entry name" value="beta-lactamase/transpeptidase-like"/>
    <property type="match status" value="1"/>
</dbReference>
<dbReference type="eggNOG" id="COG2027">
    <property type="taxonomic scope" value="Bacteria"/>
</dbReference>
<accession>Q2RY58</accession>
<evidence type="ECO:0000256" key="2">
    <source>
        <dbReference type="ARBA" id="ARBA00022801"/>
    </source>
</evidence>
<dbReference type="PRINTS" id="PR00922">
    <property type="entry name" value="DADACBPTASE3"/>
</dbReference>
<protein>
    <submittedName>
        <fullName evidence="4">Peptidase S13, D-Ala-D-Ala carboxypeptidase C</fullName>
        <ecNumber evidence="4">3.4.16.4</ecNumber>
    </submittedName>
</protein>
<dbReference type="Gene3D" id="3.50.80.20">
    <property type="entry name" value="D-Ala-D-Ala carboxypeptidase C, peptidase S13"/>
    <property type="match status" value="1"/>
</dbReference>
<name>Q2RY58_RHORT</name>